<feature type="region of interest" description="Disordered" evidence="4">
    <location>
        <begin position="79"/>
        <end position="363"/>
    </location>
</feature>
<dbReference type="AlphaFoldDB" id="A0A507CEH7"/>
<dbReference type="InterPro" id="IPR009057">
    <property type="entry name" value="Homeodomain-like_sf"/>
</dbReference>
<feature type="domain" description="Myb-like" evidence="5">
    <location>
        <begin position="466"/>
        <end position="513"/>
    </location>
</feature>
<dbReference type="GeneID" id="42003008"/>
<keyword evidence="2" id="KW-0238">DNA-binding</keyword>
<keyword evidence="3" id="KW-0539">Nucleus</keyword>
<dbReference type="SUPFAM" id="SSF46689">
    <property type="entry name" value="Homeodomain-like"/>
    <property type="match status" value="2"/>
</dbReference>
<feature type="compositionally biased region" description="Basic and acidic residues" evidence="4">
    <location>
        <begin position="141"/>
        <end position="167"/>
    </location>
</feature>
<proteinExistence type="predicted"/>
<dbReference type="Gene3D" id="1.10.10.60">
    <property type="entry name" value="Homeodomain-like"/>
    <property type="match status" value="2"/>
</dbReference>
<feature type="compositionally biased region" description="Basic residues" evidence="4">
    <location>
        <begin position="33"/>
        <end position="42"/>
    </location>
</feature>
<protein>
    <recommendedName>
        <fullName evidence="9">Myb-like domain-containing protein</fullName>
    </recommendedName>
</protein>
<evidence type="ECO:0000313" key="7">
    <source>
        <dbReference type="EMBL" id="TPX35913.1"/>
    </source>
</evidence>
<feature type="region of interest" description="Disordered" evidence="4">
    <location>
        <begin position="1"/>
        <end position="63"/>
    </location>
</feature>
<evidence type="ECO:0008006" key="9">
    <source>
        <dbReference type="Google" id="ProtNLM"/>
    </source>
</evidence>
<evidence type="ECO:0000313" key="8">
    <source>
        <dbReference type="Proteomes" id="UP000319731"/>
    </source>
</evidence>
<dbReference type="InterPro" id="IPR001005">
    <property type="entry name" value="SANT/Myb"/>
</dbReference>
<gene>
    <name evidence="7" type="ORF">SmJEL517_g01783</name>
</gene>
<feature type="compositionally biased region" description="Basic and acidic residues" evidence="4">
    <location>
        <begin position="672"/>
        <end position="682"/>
    </location>
</feature>
<dbReference type="PROSITE" id="PS50090">
    <property type="entry name" value="MYB_LIKE"/>
    <property type="match status" value="2"/>
</dbReference>
<comment type="caution">
    <text evidence="7">The sequence shown here is derived from an EMBL/GenBank/DDBJ whole genome shotgun (WGS) entry which is preliminary data.</text>
</comment>
<dbReference type="EMBL" id="QEAO01000006">
    <property type="protein sequence ID" value="TPX35913.1"/>
    <property type="molecule type" value="Genomic_DNA"/>
</dbReference>
<evidence type="ECO:0000256" key="4">
    <source>
        <dbReference type="SAM" id="MobiDB-lite"/>
    </source>
</evidence>
<evidence type="ECO:0000256" key="3">
    <source>
        <dbReference type="ARBA" id="ARBA00023242"/>
    </source>
</evidence>
<dbReference type="GO" id="GO:0003700">
    <property type="term" value="F:DNA-binding transcription factor activity"/>
    <property type="evidence" value="ECO:0007669"/>
    <property type="project" value="TreeGrafter"/>
</dbReference>
<feature type="compositionally biased region" description="Low complexity" evidence="4">
    <location>
        <begin position="208"/>
        <end position="219"/>
    </location>
</feature>
<comment type="subcellular location">
    <subcellularLocation>
        <location evidence="1">Nucleus</location>
    </subcellularLocation>
</comment>
<dbReference type="OrthoDB" id="2101228at2759"/>
<dbReference type="PANTHER" id="PTHR46380">
    <property type="entry name" value="CYCLIN-D-BINDING MYB-LIKE TRANSCRIPTION FACTOR 1"/>
    <property type="match status" value="1"/>
</dbReference>
<dbReference type="InterPro" id="IPR017930">
    <property type="entry name" value="Myb_dom"/>
</dbReference>
<feature type="compositionally biased region" description="Basic and acidic residues" evidence="4">
    <location>
        <begin position="309"/>
        <end position="323"/>
    </location>
</feature>
<sequence length="729" mass="83128">MTMEVEAIIEKKSKKRSAEAPIDAQPDAPGTIIKKKKKRKHRTDINNGTPDQPDQQQQPPATKALEKLMKLKKKQKEAELLALTTGASTSSTPPVEQQQQQQVQQHVSPPQPFVYQHSPFLGPMLPRMSTPPIIEQDTDIADVHRNLDDPREMEDLTRTHLPSHSEGEEQPLPQPKRKKSRKGAATTTSNGTGDADSPLLNSILSMVQQSQLLQPLPEQHIMNEEEDIEPRGPTIDDFLPPAEMDKQDGSKTTKKKKDKQSKRSKENKDKHVTPPVMDDPPPTFVPPIREAESGQRPIVPTTYIAPEDTGPREEADDTTRSEPDREELERDEQEEPEADADDDDYDEGGNASSTSASKRKNKYSRFRSALSGVEYKKPETSRQQTISRGETARGAFTKTERDNVDAALAEYLTSYRISDEDIPLLLRRRYGGTHAHLHQQVFAIIHTNASINRSKEQVQRFLLQRYPLHSQGPWSAEDDNKLRELVTLHGHQWKRIEEDMGRINCKERYRVVEAKDTGLMKAGKWSQEEEDKLVAAVKELMEKRNVKDPMAIRDWTYLAKQVGSRRPHQCMRKWNDGLHVKLSAESGLLYGVPGARWNRDDDQTLLERMLQQNAVDETEIKWWNLGAGRNGWRYWPGDTLQDKWVWLRNRIPKLETRTFSENIQWGLDNLDTIRKGTKDHPNSGRKPSRKRVTPLDDDEVVSDSNAEEGNDSGDEIEGEEEEADEEGEE</sequence>
<dbReference type="PROSITE" id="PS51294">
    <property type="entry name" value="HTH_MYB"/>
    <property type="match status" value="1"/>
</dbReference>
<dbReference type="GO" id="GO:0000976">
    <property type="term" value="F:transcription cis-regulatory region binding"/>
    <property type="evidence" value="ECO:0007669"/>
    <property type="project" value="TreeGrafter"/>
</dbReference>
<dbReference type="STRING" id="1806994.A0A507CEH7"/>
<feature type="domain" description="HTH myb-type" evidence="6">
    <location>
        <begin position="472"/>
        <end position="517"/>
    </location>
</feature>
<dbReference type="Proteomes" id="UP000319731">
    <property type="component" value="Unassembled WGS sequence"/>
</dbReference>
<feature type="region of interest" description="Disordered" evidence="4">
    <location>
        <begin position="672"/>
        <end position="729"/>
    </location>
</feature>
<keyword evidence="8" id="KW-1185">Reference proteome</keyword>
<evidence type="ECO:0000256" key="2">
    <source>
        <dbReference type="ARBA" id="ARBA00023125"/>
    </source>
</evidence>
<feature type="compositionally biased region" description="Acidic residues" evidence="4">
    <location>
        <begin position="324"/>
        <end position="347"/>
    </location>
</feature>
<dbReference type="CDD" id="cd00167">
    <property type="entry name" value="SANT"/>
    <property type="match status" value="2"/>
</dbReference>
<dbReference type="Pfam" id="PF00249">
    <property type="entry name" value="Myb_DNA-binding"/>
    <property type="match status" value="2"/>
</dbReference>
<evidence type="ECO:0000259" key="5">
    <source>
        <dbReference type="PROSITE" id="PS50090"/>
    </source>
</evidence>
<feature type="compositionally biased region" description="Low complexity" evidence="4">
    <location>
        <begin position="50"/>
        <end position="60"/>
    </location>
</feature>
<dbReference type="GO" id="GO:0005634">
    <property type="term" value="C:nucleus"/>
    <property type="evidence" value="ECO:0007669"/>
    <property type="project" value="UniProtKB-SubCell"/>
</dbReference>
<feature type="compositionally biased region" description="Low complexity" evidence="4">
    <location>
        <begin position="80"/>
        <end position="108"/>
    </location>
</feature>
<evidence type="ECO:0000256" key="1">
    <source>
        <dbReference type="ARBA" id="ARBA00004123"/>
    </source>
</evidence>
<feature type="compositionally biased region" description="Basic and acidic residues" evidence="4">
    <location>
        <begin position="261"/>
        <end position="272"/>
    </location>
</feature>
<dbReference type="InterPro" id="IPR051651">
    <property type="entry name" value="DMTF1_DNA-bind_reg"/>
</dbReference>
<organism evidence="7 8">
    <name type="scientific">Synchytrium microbalum</name>
    <dbReference type="NCBI Taxonomy" id="1806994"/>
    <lineage>
        <taxon>Eukaryota</taxon>
        <taxon>Fungi</taxon>
        <taxon>Fungi incertae sedis</taxon>
        <taxon>Chytridiomycota</taxon>
        <taxon>Chytridiomycota incertae sedis</taxon>
        <taxon>Chytridiomycetes</taxon>
        <taxon>Synchytriales</taxon>
        <taxon>Synchytriaceae</taxon>
        <taxon>Synchytrium</taxon>
    </lineage>
</organism>
<evidence type="ECO:0000259" key="6">
    <source>
        <dbReference type="PROSITE" id="PS51294"/>
    </source>
</evidence>
<dbReference type="SMART" id="SM00717">
    <property type="entry name" value="SANT"/>
    <property type="match status" value="2"/>
</dbReference>
<feature type="domain" description="Myb-like" evidence="5">
    <location>
        <begin position="520"/>
        <end position="578"/>
    </location>
</feature>
<feature type="compositionally biased region" description="Acidic residues" evidence="4">
    <location>
        <begin position="695"/>
        <end position="729"/>
    </location>
</feature>
<dbReference type="PANTHER" id="PTHR46380:SF2">
    <property type="entry name" value="CYCLIN-D-BINDING MYB-LIKE TRANSCRIPTION FACTOR 1"/>
    <property type="match status" value="1"/>
</dbReference>
<name>A0A507CEH7_9FUNG</name>
<reference evidence="7 8" key="1">
    <citation type="journal article" date="2019" name="Sci. Rep.">
        <title>Comparative genomics of chytrid fungi reveal insights into the obligate biotrophic and pathogenic lifestyle of Synchytrium endobioticum.</title>
        <authorList>
            <person name="van de Vossenberg B.T.L.H."/>
            <person name="Warris S."/>
            <person name="Nguyen H.D.T."/>
            <person name="van Gent-Pelzer M.P.E."/>
            <person name="Joly D.L."/>
            <person name="van de Geest H.C."/>
            <person name="Bonants P.J.M."/>
            <person name="Smith D.S."/>
            <person name="Levesque C.A."/>
            <person name="van der Lee T.A.J."/>
        </authorList>
    </citation>
    <scope>NUCLEOTIDE SEQUENCE [LARGE SCALE GENOMIC DNA]</scope>
    <source>
        <strain evidence="7 8">JEL517</strain>
    </source>
</reference>
<dbReference type="RefSeq" id="XP_031026298.1">
    <property type="nucleotide sequence ID" value="XM_031167711.1"/>
</dbReference>
<accession>A0A507CEH7</accession>